<dbReference type="PROSITE" id="PS51197">
    <property type="entry name" value="HTH_RRF2_2"/>
    <property type="match status" value="1"/>
</dbReference>
<evidence type="ECO:0000256" key="1">
    <source>
        <dbReference type="ARBA" id="ARBA00023125"/>
    </source>
</evidence>
<dbReference type="GO" id="GO:0003700">
    <property type="term" value="F:DNA-binding transcription factor activity"/>
    <property type="evidence" value="ECO:0007669"/>
    <property type="project" value="TreeGrafter"/>
</dbReference>
<dbReference type="STRING" id="1817895.AUJ95_01055"/>
<dbReference type="Proteomes" id="UP000183085">
    <property type="component" value="Unassembled WGS sequence"/>
</dbReference>
<dbReference type="InterPro" id="IPR036388">
    <property type="entry name" value="WH-like_DNA-bd_sf"/>
</dbReference>
<dbReference type="PANTHER" id="PTHR33221">
    <property type="entry name" value="WINGED HELIX-TURN-HELIX TRANSCRIPTIONAL REGULATOR, RRF2 FAMILY"/>
    <property type="match status" value="1"/>
</dbReference>
<dbReference type="InterPro" id="IPR036390">
    <property type="entry name" value="WH_DNA-bd_sf"/>
</dbReference>
<comment type="caution">
    <text evidence="2">The sequence shown here is derived from an EMBL/GenBank/DDBJ whole genome shotgun (WGS) entry which is preliminary data.</text>
</comment>
<dbReference type="Gene3D" id="1.10.10.10">
    <property type="entry name" value="Winged helix-like DNA-binding domain superfamily/Winged helix DNA-binding domain"/>
    <property type="match status" value="1"/>
</dbReference>
<evidence type="ECO:0000313" key="3">
    <source>
        <dbReference type="Proteomes" id="UP000183085"/>
    </source>
</evidence>
<evidence type="ECO:0000313" key="2">
    <source>
        <dbReference type="EMBL" id="OIP43046.1"/>
    </source>
</evidence>
<dbReference type="GO" id="GO:0005829">
    <property type="term" value="C:cytosol"/>
    <property type="evidence" value="ECO:0007669"/>
    <property type="project" value="TreeGrafter"/>
</dbReference>
<name>A0A1J5EI44_9BACT</name>
<protein>
    <recommendedName>
        <fullName evidence="4">Rrf2 family transcriptional regulator</fullName>
    </recommendedName>
</protein>
<sequence>MWLSTKGRYAVRIMLELALHDKGQIVSVREISGNQEITPQYVEQIMVKLRKAGLIESIRGPAGGYRLIKEASSITAGDIIRPLEGHIGPVFCVDPMISKKKCHRSPTCATKLLWKKVGEKMTEVLDTTTLDDLVKMDREMQGK</sequence>
<dbReference type="AlphaFoldDB" id="A0A1J5EI44"/>
<dbReference type="SUPFAM" id="SSF46785">
    <property type="entry name" value="Winged helix' DNA-binding domain"/>
    <property type="match status" value="1"/>
</dbReference>
<dbReference type="PROSITE" id="PS01332">
    <property type="entry name" value="HTH_RRF2_1"/>
    <property type="match status" value="1"/>
</dbReference>
<reference evidence="2 3" key="1">
    <citation type="journal article" date="2016" name="Environ. Microbiol.">
        <title>Genomic resolution of a cold subsurface aquifer community provides metabolic insights for novel microbes adapted to high CO concentrations.</title>
        <authorList>
            <person name="Probst A.J."/>
            <person name="Castelle C.J."/>
            <person name="Singh A."/>
            <person name="Brown C.T."/>
            <person name="Anantharaman K."/>
            <person name="Sharon I."/>
            <person name="Hug L.A."/>
            <person name="Burstein D."/>
            <person name="Emerson J.B."/>
            <person name="Thomas B.C."/>
            <person name="Banfield J.F."/>
        </authorList>
    </citation>
    <scope>NUCLEOTIDE SEQUENCE [LARGE SCALE GENOMIC DNA]</scope>
    <source>
        <strain evidence="2">CG2_30_40_21</strain>
    </source>
</reference>
<accession>A0A1J5EI44</accession>
<keyword evidence="1" id="KW-0238">DNA-binding</keyword>
<dbReference type="InterPro" id="IPR000944">
    <property type="entry name" value="Tscrpt_reg_Rrf2"/>
</dbReference>
<dbReference type="InterPro" id="IPR030489">
    <property type="entry name" value="TR_Rrf2-type_CS"/>
</dbReference>
<gene>
    <name evidence="2" type="ORF">AUJ95_01055</name>
</gene>
<dbReference type="Pfam" id="PF02082">
    <property type="entry name" value="Rrf2"/>
    <property type="match status" value="1"/>
</dbReference>
<dbReference type="GO" id="GO:0003677">
    <property type="term" value="F:DNA binding"/>
    <property type="evidence" value="ECO:0007669"/>
    <property type="project" value="UniProtKB-KW"/>
</dbReference>
<evidence type="ECO:0008006" key="4">
    <source>
        <dbReference type="Google" id="ProtNLM"/>
    </source>
</evidence>
<dbReference type="NCBIfam" id="TIGR00738">
    <property type="entry name" value="rrf2_super"/>
    <property type="match status" value="1"/>
</dbReference>
<proteinExistence type="predicted"/>
<dbReference type="EMBL" id="MNYI01000027">
    <property type="protein sequence ID" value="OIP43046.1"/>
    <property type="molecule type" value="Genomic_DNA"/>
</dbReference>
<dbReference type="PANTHER" id="PTHR33221:SF5">
    <property type="entry name" value="HTH-TYPE TRANSCRIPTIONAL REGULATOR ISCR"/>
    <property type="match status" value="1"/>
</dbReference>
<organism evidence="2 3">
    <name type="scientific">Candidatus Desantisbacteria bacterium CG2_30_40_21</name>
    <dbReference type="NCBI Taxonomy" id="1817895"/>
    <lineage>
        <taxon>Bacteria</taxon>
        <taxon>Candidatus Desantisiibacteriota</taxon>
    </lineage>
</organism>